<dbReference type="KEGG" id="bcho:BcFMB_03425"/>
<evidence type="ECO:0000313" key="3">
    <source>
        <dbReference type="EMBL" id="ATU20136.1"/>
    </source>
</evidence>
<sequence length="702" mass="74597">MTYNAELWGGKTLPQAQAATLTSKDAVSADTVAAQLRSKGLHVKKTKEFSGAKKGAFLGYRGADAGARVKAGSTVEVRESAGAGVPDRTVGKKAKAVTKTFADMGVPVHYKKVLVSDSSKTAEGTVVSTSPEPGQAVSEQQPEIYIGVADKQGSGIPMDIMGRDVDDVASELESKGYDVSVRKRLASKQYIGKVSGSQPAPGSVLESGQSVTLFQGVDAQGAKDTFIQSADDTGDTASMAAAGASTDDVASGRWCTKGGDCITLGDMDGEEDDLQDFGVVDGAKSDDYAMADSPLVVCDAVQQAFCSQGSKDYLIQGDTGAFELMPHKAFTGFWCGDTFLSRTSPGATQYCKAGKVATTDNPSDVGKDTGGKYRMSNFFVVAPVGADLDKLEASGYFDKSALDAVGKQQKVDTDRPFLLYRDVKQYADDEREADYSSKSLNPFLPYNSLWGKANGVKDASVAMRPAPSDATAYYLCETSDLDWDALEDADVDGAAQQSDKQSDKDKKQSDEQSDDEQDKQDKQSAKPTPKELTPQQIRASVDGGDMSPIAGRYCLKDGSTCLTLDAKGNVTESGKNAMPLSSDDPNSATVSPVAEGARPSWDIPASVGIEFRGPDSDYRCGSERGYAACYESGTFYSEAEITKPVNFVYIFKGADSEQVKSIAQSMPEPDYVAPDSTKPFIKLLGYHMNVSPSDGNVFYLTE</sequence>
<dbReference type="CDD" id="cd06577">
    <property type="entry name" value="PASTA_pknB"/>
    <property type="match status" value="2"/>
</dbReference>
<feature type="compositionally biased region" description="Basic and acidic residues" evidence="1">
    <location>
        <begin position="500"/>
        <end position="510"/>
    </location>
</feature>
<evidence type="ECO:0000256" key="1">
    <source>
        <dbReference type="SAM" id="MobiDB-lite"/>
    </source>
</evidence>
<dbReference type="InterPro" id="IPR005543">
    <property type="entry name" value="PASTA_dom"/>
</dbReference>
<feature type="domain" description="PASTA" evidence="2">
    <location>
        <begin position="159"/>
        <end position="213"/>
    </location>
</feature>
<feature type="region of interest" description="Disordered" evidence="1">
    <location>
        <begin position="571"/>
        <end position="597"/>
    </location>
</feature>
<proteinExistence type="predicted"/>
<name>A0A2D3D5J9_9BIFI</name>
<dbReference type="AlphaFoldDB" id="A0A2D3D5J9"/>
<dbReference type="Proteomes" id="UP000229907">
    <property type="component" value="Chromosome"/>
</dbReference>
<feature type="region of interest" description="Disordered" evidence="1">
    <location>
        <begin position="492"/>
        <end position="544"/>
    </location>
</feature>
<evidence type="ECO:0000259" key="2">
    <source>
        <dbReference type="Pfam" id="PF03793"/>
    </source>
</evidence>
<protein>
    <recommendedName>
        <fullName evidence="2">PASTA domain-containing protein</fullName>
    </recommendedName>
</protein>
<dbReference type="RefSeq" id="WP_157775067.1">
    <property type="nucleotide sequence ID" value="NZ_CP018044.1"/>
</dbReference>
<dbReference type="Pfam" id="PF03793">
    <property type="entry name" value="PASTA"/>
    <property type="match status" value="1"/>
</dbReference>
<gene>
    <name evidence="3" type="ORF">BcFMB_03425</name>
</gene>
<accession>A0A2D3D5J9</accession>
<organism evidence="3 4">
    <name type="scientific">Bifidobacterium choerinum</name>
    <dbReference type="NCBI Taxonomy" id="35760"/>
    <lineage>
        <taxon>Bacteria</taxon>
        <taxon>Bacillati</taxon>
        <taxon>Actinomycetota</taxon>
        <taxon>Actinomycetes</taxon>
        <taxon>Bifidobacteriales</taxon>
        <taxon>Bifidobacteriaceae</taxon>
        <taxon>Bifidobacterium</taxon>
    </lineage>
</organism>
<dbReference type="EMBL" id="CP018044">
    <property type="protein sequence ID" value="ATU20136.1"/>
    <property type="molecule type" value="Genomic_DNA"/>
</dbReference>
<reference evidence="3 4" key="1">
    <citation type="submission" date="2016-11" db="EMBL/GenBank/DDBJ databases">
        <title>complete genome sequence of Bifidobacterium choerinum strain FMB-1.</title>
        <authorList>
            <person name="Park C.-S."/>
            <person name="Jung D.-H."/>
            <person name="Choi D.-S."/>
        </authorList>
    </citation>
    <scope>NUCLEOTIDE SEQUENCE [LARGE SCALE GENOMIC DNA]</scope>
    <source>
        <strain evidence="3 4">FMB-1</strain>
    </source>
</reference>
<evidence type="ECO:0000313" key="4">
    <source>
        <dbReference type="Proteomes" id="UP000229907"/>
    </source>
</evidence>